<protein>
    <recommendedName>
        <fullName evidence="3">TonB C-terminal domain-containing protein</fullName>
    </recommendedName>
</protein>
<keyword evidence="2" id="KW-1185">Reference proteome</keyword>
<sequence length="232" mass="26679">MQKIIFSLFITLASIISFSQEKLIEKVTLNNFEYKVIETVSSSDSAKKVYEIQNVIKDSIISKIEMTKHYKTEQEEYNSLFKLVDNIFTFNVTVKKGDQTLYGIDRLFIGKFGRLFPGIENGILSTQKPDETSYGAQFEGGFNKLRQWIQYNFDAQKLIAQTGMNGFNIQVKLDIDKDGTPILADVTGNDNPKLRTEVERIIRKMPKWIPAKEKTEHIVSKFSIPVHIIGYY</sequence>
<dbReference type="EMBL" id="BJXC01000018">
    <property type="protein sequence ID" value="GEM52658.1"/>
    <property type="molecule type" value="Genomic_DNA"/>
</dbReference>
<comment type="caution">
    <text evidence="1">The sequence shown here is derived from an EMBL/GenBank/DDBJ whole genome shotgun (WGS) entry which is preliminary data.</text>
</comment>
<evidence type="ECO:0000313" key="1">
    <source>
        <dbReference type="EMBL" id="GEM52658.1"/>
    </source>
</evidence>
<dbReference type="RefSeq" id="WP_146810592.1">
    <property type="nucleotide sequence ID" value="NZ_BJXC01000018.1"/>
</dbReference>
<dbReference type="SUPFAM" id="SSF74653">
    <property type="entry name" value="TolA/TonB C-terminal domain"/>
    <property type="match status" value="1"/>
</dbReference>
<accession>A0A511NJI8</accession>
<reference evidence="1 2" key="1">
    <citation type="submission" date="2019-07" db="EMBL/GenBank/DDBJ databases">
        <title>Whole genome shotgun sequence of Empedobacter brevis NBRC 14943.</title>
        <authorList>
            <person name="Hosoyama A."/>
            <person name="Uohara A."/>
            <person name="Ohji S."/>
            <person name="Ichikawa N."/>
        </authorList>
    </citation>
    <scope>NUCLEOTIDE SEQUENCE [LARGE SCALE GENOMIC DNA]</scope>
    <source>
        <strain evidence="1 2">NBRC 14943</strain>
    </source>
</reference>
<gene>
    <name evidence="1" type="ORF">EB1_24480</name>
</gene>
<organism evidence="1 2">
    <name type="scientific">Empedobacter brevis NBRC 14943 = ATCC 43319</name>
    <dbReference type="NCBI Taxonomy" id="1218108"/>
    <lineage>
        <taxon>Bacteria</taxon>
        <taxon>Pseudomonadati</taxon>
        <taxon>Bacteroidota</taxon>
        <taxon>Flavobacteriia</taxon>
        <taxon>Flavobacteriales</taxon>
        <taxon>Weeksellaceae</taxon>
        <taxon>Empedobacter</taxon>
    </lineage>
</organism>
<dbReference type="Gene3D" id="3.30.1150.10">
    <property type="match status" value="1"/>
</dbReference>
<proteinExistence type="predicted"/>
<evidence type="ECO:0008006" key="3">
    <source>
        <dbReference type="Google" id="ProtNLM"/>
    </source>
</evidence>
<dbReference type="Proteomes" id="UP000321245">
    <property type="component" value="Unassembled WGS sequence"/>
</dbReference>
<evidence type="ECO:0000313" key="2">
    <source>
        <dbReference type="Proteomes" id="UP000321245"/>
    </source>
</evidence>
<dbReference type="AlphaFoldDB" id="A0A511NJI8"/>
<name>A0A511NJI8_9FLAO</name>